<evidence type="ECO:0000256" key="1">
    <source>
        <dbReference type="SAM" id="MobiDB-lite"/>
    </source>
</evidence>
<proteinExistence type="predicted"/>
<organism evidence="2">
    <name type="scientific">Siphoviridae sp. ct1is2</name>
    <dbReference type="NCBI Taxonomy" id="2826273"/>
    <lineage>
        <taxon>Viruses</taxon>
        <taxon>Duplodnaviria</taxon>
        <taxon>Heunggongvirae</taxon>
        <taxon>Uroviricota</taxon>
        <taxon>Caudoviricetes</taxon>
    </lineage>
</organism>
<protein>
    <submittedName>
        <fullName evidence="2">Uncharacterized protein</fullName>
    </submittedName>
</protein>
<dbReference type="EMBL" id="BK015204">
    <property type="protein sequence ID" value="DAD95864.1"/>
    <property type="molecule type" value="Genomic_DNA"/>
</dbReference>
<evidence type="ECO:0000313" key="2">
    <source>
        <dbReference type="EMBL" id="DAD95864.1"/>
    </source>
</evidence>
<accession>A0A8S5NNR0</accession>
<feature type="region of interest" description="Disordered" evidence="1">
    <location>
        <begin position="1"/>
        <end position="32"/>
    </location>
</feature>
<reference evidence="2" key="1">
    <citation type="journal article" date="2021" name="Proc. Natl. Acad. Sci. U.S.A.">
        <title>A Catalog of Tens of Thousands of Viruses from Human Metagenomes Reveals Hidden Associations with Chronic Diseases.</title>
        <authorList>
            <person name="Tisza M.J."/>
            <person name="Buck C.B."/>
        </authorList>
    </citation>
    <scope>NUCLEOTIDE SEQUENCE</scope>
    <source>
        <strain evidence="2">Ct1is2</strain>
    </source>
</reference>
<name>A0A8S5NNR0_9CAUD</name>
<sequence length="32" mass="3746">MTMNSFENALDQYLTTPGWGQPTQREELENDE</sequence>